<accession>A0AAV2EIT4</accession>
<evidence type="ECO:0000256" key="1">
    <source>
        <dbReference type="SAM" id="MobiDB-lite"/>
    </source>
</evidence>
<reference evidence="2 3" key="1">
    <citation type="submission" date="2024-04" db="EMBL/GenBank/DDBJ databases">
        <authorList>
            <person name="Fracassetti M."/>
        </authorList>
    </citation>
    <scope>NUCLEOTIDE SEQUENCE [LARGE SCALE GENOMIC DNA]</scope>
</reference>
<dbReference type="EMBL" id="OZ034817">
    <property type="protein sequence ID" value="CAL1385886.1"/>
    <property type="molecule type" value="Genomic_DNA"/>
</dbReference>
<gene>
    <name evidence="2" type="ORF">LTRI10_LOCUS26987</name>
</gene>
<feature type="region of interest" description="Disordered" evidence="1">
    <location>
        <begin position="1"/>
        <end position="38"/>
    </location>
</feature>
<evidence type="ECO:0000313" key="2">
    <source>
        <dbReference type="EMBL" id="CAL1385886.1"/>
    </source>
</evidence>
<name>A0AAV2EIT4_9ROSI</name>
<feature type="compositionally biased region" description="Basic and acidic residues" evidence="1">
    <location>
        <begin position="25"/>
        <end position="38"/>
    </location>
</feature>
<dbReference type="Proteomes" id="UP001497516">
    <property type="component" value="Chromosome 4"/>
</dbReference>
<proteinExistence type="predicted"/>
<protein>
    <submittedName>
        <fullName evidence="2">Uncharacterized protein</fullName>
    </submittedName>
</protein>
<keyword evidence="3" id="KW-1185">Reference proteome</keyword>
<sequence length="121" mass="13568">MSTKKLHHFESSAAAKENVASPCHTAEELREENGNYGDEKYRELEARAAAAVDEKSVEQRRNGRAVSNLFKLIGDSSQLLNGNGERLARREASYLWREEETEGKKMNIGQKAGLVQICVIF</sequence>
<dbReference type="AlphaFoldDB" id="A0AAV2EIT4"/>
<evidence type="ECO:0000313" key="3">
    <source>
        <dbReference type="Proteomes" id="UP001497516"/>
    </source>
</evidence>
<organism evidence="2 3">
    <name type="scientific">Linum trigynum</name>
    <dbReference type="NCBI Taxonomy" id="586398"/>
    <lineage>
        <taxon>Eukaryota</taxon>
        <taxon>Viridiplantae</taxon>
        <taxon>Streptophyta</taxon>
        <taxon>Embryophyta</taxon>
        <taxon>Tracheophyta</taxon>
        <taxon>Spermatophyta</taxon>
        <taxon>Magnoliopsida</taxon>
        <taxon>eudicotyledons</taxon>
        <taxon>Gunneridae</taxon>
        <taxon>Pentapetalae</taxon>
        <taxon>rosids</taxon>
        <taxon>fabids</taxon>
        <taxon>Malpighiales</taxon>
        <taxon>Linaceae</taxon>
        <taxon>Linum</taxon>
    </lineage>
</organism>